<comment type="caution">
    <text evidence="1">The sequence shown here is derived from an EMBL/GenBank/DDBJ whole genome shotgun (WGS) entry which is preliminary data.</text>
</comment>
<organism evidence="1 2">
    <name type="scientific">Psophocarpus tetragonolobus</name>
    <name type="common">Winged bean</name>
    <name type="synonym">Dolichos tetragonolobus</name>
    <dbReference type="NCBI Taxonomy" id="3891"/>
    <lineage>
        <taxon>Eukaryota</taxon>
        <taxon>Viridiplantae</taxon>
        <taxon>Streptophyta</taxon>
        <taxon>Embryophyta</taxon>
        <taxon>Tracheophyta</taxon>
        <taxon>Spermatophyta</taxon>
        <taxon>Magnoliopsida</taxon>
        <taxon>eudicotyledons</taxon>
        <taxon>Gunneridae</taxon>
        <taxon>Pentapetalae</taxon>
        <taxon>rosids</taxon>
        <taxon>fabids</taxon>
        <taxon>Fabales</taxon>
        <taxon>Fabaceae</taxon>
        <taxon>Papilionoideae</taxon>
        <taxon>50 kb inversion clade</taxon>
        <taxon>NPAAA clade</taxon>
        <taxon>indigoferoid/millettioid clade</taxon>
        <taxon>Phaseoleae</taxon>
        <taxon>Psophocarpus</taxon>
    </lineage>
</organism>
<proteinExistence type="predicted"/>
<keyword evidence="2" id="KW-1185">Reference proteome</keyword>
<dbReference type="AlphaFoldDB" id="A0AAN9XME1"/>
<accession>A0AAN9XME1</accession>
<evidence type="ECO:0000313" key="2">
    <source>
        <dbReference type="Proteomes" id="UP001386955"/>
    </source>
</evidence>
<name>A0AAN9XME1_PSOTE</name>
<dbReference type="EMBL" id="JAYMYS010000003">
    <property type="protein sequence ID" value="KAK7399428.1"/>
    <property type="molecule type" value="Genomic_DNA"/>
</dbReference>
<reference evidence="1 2" key="1">
    <citation type="submission" date="2024-01" db="EMBL/GenBank/DDBJ databases">
        <title>The genomes of 5 underutilized Papilionoideae crops provide insights into root nodulation and disease resistanc.</title>
        <authorList>
            <person name="Jiang F."/>
        </authorList>
    </citation>
    <scope>NUCLEOTIDE SEQUENCE [LARGE SCALE GENOMIC DNA]</scope>
    <source>
        <strain evidence="1">DUOXIRENSHENG_FW03</strain>
        <tissue evidence="1">Leaves</tissue>
    </source>
</reference>
<sequence>MKDGNGDSHDSTSLILMRKDGAIGKGHECSQMETLRNIMSMNKLVNLRTLRNWKLDLQNVLVSDTGLRGVGSNQQCLYSLVCIKVKSLHQIHVPKVEDTCSKEAVHNIGNINGFVGLESRAKKINLFVEVKIKHSTDKTVPS</sequence>
<gene>
    <name evidence="1" type="ORF">VNO78_10610</name>
</gene>
<dbReference type="Proteomes" id="UP001386955">
    <property type="component" value="Unassembled WGS sequence"/>
</dbReference>
<protein>
    <submittedName>
        <fullName evidence="1">Uncharacterized protein</fullName>
    </submittedName>
</protein>
<evidence type="ECO:0000313" key="1">
    <source>
        <dbReference type="EMBL" id="KAK7399428.1"/>
    </source>
</evidence>